<dbReference type="Pfam" id="PF00106">
    <property type="entry name" value="adh_short"/>
    <property type="match status" value="1"/>
</dbReference>
<sequence length="227" mass="24704">MAPHVYLITGANKGLGYEAVRILAECFRDNAIVLLGARSHERGKAALAKIRQSNPSFDYANVHLVQIDVSKLDSIQAAADFDKATYGNVHVLINNAALTTHAEGPEMCFQVNVFGVYDTLNVFYPLLVPHESSNIVVASVAGAWTLSAMSCDLQAIFEDFTALDNATVRGLLNDWLAAYEGKPSKYTWPSPEASTRAYGISKTAVMALTRKWTVEHPDIKTTIVCPG</sequence>
<dbReference type="PRINTS" id="PR00081">
    <property type="entry name" value="GDHRDH"/>
</dbReference>
<comment type="similarity">
    <text evidence="1">Belongs to the short-chain dehydrogenases/reductases (SDR) family.</text>
</comment>
<evidence type="ECO:0008006" key="6">
    <source>
        <dbReference type="Google" id="ProtNLM"/>
    </source>
</evidence>
<dbReference type="GO" id="GO:0016491">
    <property type="term" value="F:oxidoreductase activity"/>
    <property type="evidence" value="ECO:0007669"/>
    <property type="project" value="UniProtKB-KW"/>
</dbReference>
<evidence type="ECO:0000313" key="5">
    <source>
        <dbReference type="Proteomes" id="UP000481153"/>
    </source>
</evidence>
<protein>
    <recommendedName>
        <fullName evidence="6">Ketoreductase (KR) domain-containing protein</fullName>
    </recommendedName>
</protein>
<keyword evidence="3" id="KW-0560">Oxidoreductase</keyword>
<dbReference type="AlphaFoldDB" id="A0A6G0WQP5"/>
<dbReference type="VEuPathDB" id="FungiDB:AeMF1_013735"/>
<accession>A0A6G0WQP5</accession>
<dbReference type="InterPro" id="IPR002347">
    <property type="entry name" value="SDR_fam"/>
</dbReference>
<organism evidence="4 5">
    <name type="scientific">Aphanomyces euteiches</name>
    <dbReference type="NCBI Taxonomy" id="100861"/>
    <lineage>
        <taxon>Eukaryota</taxon>
        <taxon>Sar</taxon>
        <taxon>Stramenopiles</taxon>
        <taxon>Oomycota</taxon>
        <taxon>Saprolegniomycetes</taxon>
        <taxon>Saprolegniales</taxon>
        <taxon>Verrucalvaceae</taxon>
        <taxon>Aphanomyces</taxon>
    </lineage>
</organism>
<dbReference type="PANTHER" id="PTHR43963">
    <property type="entry name" value="CARBONYL REDUCTASE 1-RELATED"/>
    <property type="match status" value="1"/>
</dbReference>
<dbReference type="InterPro" id="IPR036291">
    <property type="entry name" value="NAD(P)-bd_dom_sf"/>
</dbReference>
<dbReference type="SUPFAM" id="SSF51735">
    <property type="entry name" value="NAD(P)-binding Rossmann-fold domains"/>
    <property type="match status" value="1"/>
</dbReference>
<evidence type="ECO:0000256" key="1">
    <source>
        <dbReference type="ARBA" id="ARBA00006484"/>
    </source>
</evidence>
<dbReference type="PANTHER" id="PTHR43963:SF6">
    <property type="entry name" value="CHAIN DEHYDROGENASE FAMILY PROTEIN, PUTATIVE (AFU_ORTHOLOGUE AFUA_3G15350)-RELATED"/>
    <property type="match status" value="1"/>
</dbReference>
<comment type="caution">
    <text evidence="4">The sequence shown here is derived from an EMBL/GenBank/DDBJ whole genome shotgun (WGS) entry which is preliminary data.</text>
</comment>
<name>A0A6G0WQP5_9STRA</name>
<evidence type="ECO:0000256" key="3">
    <source>
        <dbReference type="ARBA" id="ARBA00023002"/>
    </source>
</evidence>
<dbReference type="EMBL" id="VJMJ01000162">
    <property type="protein sequence ID" value="KAF0729722.1"/>
    <property type="molecule type" value="Genomic_DNA"/>
</dbReference>
<reference evidence="4 5" key="1">
    <citation type="submission" date="2019-07" db="EMBL/GenBank/DDBJ databases">
        <title>Genomics analysis of Aphanomyces spp. identifies a new class of oomycete effector associated with host adaptation.</title>
        <authorList>
            <person name="Gaulin E."/>
        </authorList>
    </citation>
    <scope>NUCLEOTIDE SEQUENCE [LARGE SCALE GENOMIC DNA]</scope>
    <source>
        <strain evidence="4 5">ATCC 201684</strain>
    </source>
</reference>
<keyword evidence="5" id="KW-1185">Reference proteome</keyword>
<dbReference type="Proteomes" id="UP000481153">
    <property type="component" value="Unassembled WGS sequence"/>
</dbReference>
<evidence type="ECO:0000313" key="4">
    <source>
        <dbReference type="EMBL" id="KAF0729722.1"/>
    </source>
</evidence>
<dbReference type="Gene3D" id="3.40.50.720">
    <property type="entry name" value="NAD(P)-binding Rossmann-like Domain"/>
    <property type="match status" value="1"/>
</dbReference>
<evidence type="ECO:0000256" key="2">
    <source>
        <dbReference type="ARBA" id="ARBA00022857"/>
    </source>
</evidence>
<proteinExistence type="inferred from homology"/>
<gene>
    <name evidence="4" type="ORF">Ae201684_012781</name>
</gene>
<keyword evidence="2" id="KW-0521">NADP</keyword>